<dbReference type="PaxDb" id="3880-AES99552"/>
<evidence type="ECO:0000313" key="2">
    <source>
        <dbReference type="EnsemblPlants" id="AES99552"/>
    </source>
</evidence>
<evidence type="ECO:0000313" key="3">
    <source>
        <dbReference type="Proteomes" id="UP000002051"/>
    </source>
</evidence>
<gene>
    <name evidence="1" type="ordered locus">MTR_5g082160</name>
</gene>
<accession>G7KGX0</accession>
<evidence type="ECO:0000313" key="1">
    <source>
        <dbReference type="EMBL" id="AES99552.1"/>
    </source>
</evidence>
<dbReference type="EMBL" id="CM001221">
    <property type="protein sequence ID" value="AES99552.1"/>
    <property type="molecule type" value="Genomic_DNA"/>
</dbReference>
<sequence>MYTHSHNVYTTFFISLSAIKNLNEIHSDAIFLPHVAICMGSVASYAVAVHRQCNLTCPPLADKAFAPFAFALDCCNGCHVDMVFEN</sequence>
<protein>
    <submittedName>
        <fullName evidence="1">Transmembrane protein, putative</fullName>
    </submittedName>
</protein>
<dbReference type="EnsemblPlants" id="AES99552">
    <property type="protein sequence ID" value="AES99552"/>
    <property type="gene ID" value="MTR_5g082160"/>
</dbReference>
<dbReference type="HOGENOM" id="CLU_2501350_0_0_1"/>
<dbReference type="Proteomes" id="UP000002051">
    <property type="component" value="Chromosome 5"/>
</dbReference>
<reference evidence="1 3" key="2">
    <citation type="journal article" date="2014" name="BMC Genomics">
        <title>An improved genome release (version Mt4.0) for the model legume Medicago truncatula.</title>
        <authorList>
            <person name="Tang H."/>
            <person name="Krishnakumar V."/>
            <person name="Bidwell S."/>
            <person name="Rosen B."/>
            <person name="Chan A."/>
            <person name="Zhou S."/>
            <person name="Gentzbittel L."/>
            <person name="Childs K.L."/>
            <person name="Yandell M."/>
            <person name="Gundlach H."/>
            <person name="Mayer K.F."/>
            <person name="Schwartz D.C."/>
            <person name="Town C.D."/>
        </authorList>
    </citation>
    <scope>GENOME REANNOTATION</scope>
    <source>
        <strain evidence="2 3">cv. Jemalong A17</strain>
    </source>
</reference>
<name>G7KGX0_MEDTR</name>
<reference evidence="2" key="3">
    <citation type="submission" date="2015-04" db="UniProtKB">
        <authorList>
            <consortium name="EnsemblPlants"/>
        </authorList>
    </citation>
    <scope>IDENTIFICATION</scope>
    <source>
        <strain evidence="2">cv. Jemalong A17</strain>
    </source>
</reference>
<keyword evidence="1" id="KW-0812">Transmembrane</keyword>
<keyword evidence="1" id="KW-0472">Membrane</keyword>
<reference evidence="1 3" key="1">
    <citation type="journal article" date="2011" name="Nature">
        <title>The Medicago genome provides insight into the evolution of rhizobial symbioses.</title>
        <authorList>
            <person name="Young N.D."/>
            <person name="Debelle F."/>
            <person name="Oldroyd G.E."/>
            <person name="Geurts R."/>
            <person name="Cannon S.B."/>
            <person name="Udvardi M.K."/>
            <person name="Benedito V.A."/>
            <person name="Mayer K.F."/>
            <person name="Gouzy J."/>
            <person name="Schoof H."/>
            <person name="Van de Peer Y."/>
            <person name="Proost S."/>
            <person name="Cook D.R."/>
            <person name="Meyers B.C."/>
            <person name="Spannagl M."/>
            <person name="Cheung F."/>
            <person name="De Mita S."/>
            <person name="Krishnakumar V."/>
            <person name="Gundlach H."/>
            <person name="Zhou S."/>
            <person name="Mudge J."/>
            <person name="Bharti A.K."/>
            <person name="Murray J.D."/>
            <person name="Naoumkina M.A."/>
            <person name="Rosen B."/>
            <person name="Silverstein K.A."/>
            <person name="Tang H."/>
            <person name="Rombauts S."/>
            <person name="Zhao P.X."/>
            <person name="Zhou P."/>
            <person name="Barbe V."/>
            <person name="Bardou P."/>
            <person name="Bechner M."/>
            <person name="Bellec A."/>
            <person name="Berger A."/>
            <person name="Berges H."/>
            <person name="Bidwell S."/>
            <person name="Bisseling T."/>
            <person name="Choisne N."/>
            <person name="Couloux A."/>
            <person name="Denny R."/>
            <person name="Deshpande S."/>
            <person name="Dai X."/>
            <person name="Doyle J.J."/>
            <person name="Dudez A.M."/>
            <person name="Farmer A.D."/>
            <person name="Fouteau S."/>
            <person name="Franken C."/>
            <person name="Gibelin C."/>
            <person name="Gish J."/>
            <person name="Goldstein S."/>
            <person name="Gonzalez A.J."/>
            <person name="Green P.J."/>
            <person name="Hallab A."/>
            <person name="Hartog M."/>
            <person name="Hua A."/>
            <person name="Humphray S.J."/>
            <person name="Jeong D.H."/>
            <person name="Jing Y."/>
            <person name="Jocker A."/>
            <person name="Kenton S.M."/>
            <person name="Kim D.J."/>
            <person name="Klee K."/>
            <person name="Lai H."/>
            <person name="Lang C."/>
            <person name="Lin S."/>
            <person name="Macmil S.L."/>
            <person name="Magdelenat G."/>
            <person name="Matthews L."/>
            <person name="McCorrison J."/>
            <person name="Monaghan E.L."/>
            <person name="Mun J.H."/>
            <person name="Najar F.Z."/>
            <person name="Nicholson C."/>
            <person name="Noirot C."/>
            <person name="O'Bleness M."/>
            <person name="Paule C.R."/>
            <person name="Poulain J."/>
            <person name="Prion F."/>
            <person name="Qin B."/>
            <person name="Qu C."/>
            <person name="Retzel E.F."/>
            <person name="Riddle C."/>
            <person name="Sallet E."/>
            <person name="Samain S."/>
            <person name="Samson N."/>
            <person name="Sanders I."/>
            <person name="Saurat O."/>
            <person name="Scarpelli C."/>
            <person name="Schiex T."/>
            <person name="Segurens B."/>
            <person name="Severin A.J."/>
            <person name="Sherrier D.J."/>
            <person name="Shi R."/>
            <person name="Sims S."/>
            <person name="Singer S.R."/>
            <person name="Sinharoy S."/>
            <person name="Sterck L."/>
            <person name="Viollet A."/>
            <person name="Wang B.B."/>
            <person name="Wang K."/>
            <person name="Wang M."/>
            <person name="Wang X."/>
            <person name="Warfsmann J."/>
            <person name="Weissenbach J."/>
            <person name="White D.D."/>
            <person name="White J.D."/>
            <person name="Wiley G.B."/>
            <person name="Wincker P."/>
            <person name="Xing Y."/>
            <person name="Yang L."/>
            <person name="Yao Z."/>
            <person name="Ying F."/>
            <person name="Zhai J."/>
            <person name="Zhou L."/>
            <person name="Zuber A."/>
            <person name="Denarie J."/>
            <person name="Dixon R.A."/>
            <person name="May G.D."/>
            <person name="Schwartz D.C."/>
            <person name="Rogers J."/>
            <person name="Quetier F."/>
            <person name="Town C.D."/>
            <person name="Roe B.A."/>
        </authorList>
    </citation>
    <scope>NUCLEOTIDE SEQUENCE [LARGE SCALE GENOMIC DNA]</scope>
    <source>
        <strain evidence="1">A17</strain>
        <strain evidence="2 3">cv. Jemalong A17</strain>
    </source>
</reference>
<dbReference type="AlphaFoldDB" id="G7KGX0"/>
<keyword evidence="3" id="KW-1185">Reference proteome</keyword>
<proteinExistence type="predicted"/>
<organism evidence="1 3">
    <name type="scientific">Medicago truncatula</name>
    <name type="common">Barrel medic</name>
    <name type="synonym">Medicago tribuloides</name>
    <dbReference type="NCBI Taxonomy" id="3880"/>
    <lineage>
        <taxon>Eukaryota</taxon>
        <taxon>Viridiplantae</taxon>
        <taxon>Streptophyta</taxon>
        <taxon>Embryophyta</taxon>
        <taxon>Tracheophyta</taxon>
        <taxon>Spermatophyta</taxon>
        <taxon>Magnoliopsida</taxon>
        <taxon>eudicotyledons</taxon>
        <taxon>Gunneridae</taxon>
        <taxon>Pentapetalae</taxon>
        <taxon>rosids</taxon>
        <taxon>fabids</taxon>
        <taxon>Fabales</taxon>
        <taxon>Fabaceae</taxon>
        <taxon>Papilionoideae</taxon>
        <taxon>50 kb inversion clade</taxon>
        <taxon>NPAAA clade</taxon>
        <taxon>Hologalegina</taxon>
        <taxon>IRL clade</taxon>
        <taxon>Trifolieae</taxon>
        <taxon>Medicago</taxon>
    </lineage>
</organism>